<reference evidence="5 6" key="1">
    <citation type="submission" date="2018-07" db="EMBL/GenBank/DDBJ databases">
        <title>Identification of phenol metabolism pathways in Arcobacter.</title>
        <authorList>
            <person name="Miller W.G."/>
            <person name="Yee E."/>
            <person name="Bono J.L."/>
        </authorList>
    </citation>
    <scope>NUCLEOTIDE SEQUENCE [LARGE SCALE GENOMIC DNA]</scope>
    <source>
        <strain evidence="5 6">W63</strain>
    </source>
</reference>
<dbReference type="PANTHER" id="PTHR43042">
    <property type="entry name" value="SAM-DEPENDENT METHYLTRANSFERASE"/>
    <property type="match status" value="1"/>
</dbReference>
<gene>
    <name evidence="5" type="ORF">AAQM_1026</name>
</gene>
<evidence type="ECO:0000256" key="2">
    <source>
        <dbReference type="ARBA" id="ARBA00022679"/>
    </source>
</evidence>
<dbReference type="Proteomes" id="UP000502065">
    <property type="component" value="Chromosome"/>
</dbReference>
<protein>
    <submittedName>
        <fullName evidence="5">SAM-dependent methyltransferase</fullName>
    </submittedName>
</protein>
<keyword evidence="1 5" id="KW-0489">Methyltransferase</keyword>
<dbReference type="PANTHER" id="PTHR43042:SF3">
    <property type="entry name" value="RIBOSOMAL RNA LARGE SUBUNIT METHYLTRANSFERASE YWBD-RELATED"/>
    <property type="match status" value="1"/>
</dbReference>
<evidence type="ECO:0000313" key="5">
    <source>
        <dbReference type="EMBL" id="QKE25783.1"/>
    </source>
</evidence>
<keyword evidence="2" id="KW-0808">Transferase</keyword>
<sequence>MNSINLEKLEEIILKNLENKTEEAKRVFHGRGNFYKDFNYLSVDSLGKILFATFHDLIEEEKEKSIIELLNKIAVLKEFDIFIVQRKYKKEGLFEAIKGEIPKSYEVIENGLKYKVTFSNRNIGIFFDMKKGREFVASICKDKNVLNLFSYTCAFSVTAINSGAKQVVNVDMAKGALTTGRENHHLNNLDTKKVKFMPYDILKSWSRIKKFAPYDVIVIDPPAFQKGSFAATKDYEKIIRRLDELASENCVVLSTLNDPMIGTDFVKEQFISFAPSFKFDRRLENLEEFKALDEEKSLKNLIFIKQNSNKT</sequence>
<name>A0AAE7B1K1_9BACT</name>
<feature type="domain" description="S-adenosylmethionine-dependent methyltransferase" evidence="4">
    <location>
        <begin position="25"/>
        <end position="303"/>
    </location>
</feature>
<evidence type="ECO:0000313" key="6">
    <source>
        <dbReference type="Proteomes" id="UP000502065"/>
    </source>
</evidence>
<dbReference type="InterPro" id="IPR029063">
    <property type="entry name" value="SAM-dependent_MTases_sf"/>
</dbReference>
<dbReference type="Pfam" id="PF10672">
    <property type="entry name" value="Methyltrans_SAM"/>
    <property type="match status" value="1"/>
</dbReference>
<dbReference type="SUPFAM" id="SSF53335">
    <property type="entry name" value="S-adenosyl-L-methionine-dependent methyltransferases"/>
    <property type="match status" value="1"/>
</dbReference>
<dbReference type="AlphaFoldDB" id="A0AAE7B1K1"/>
<dbReference type="EMBL" id="CP030944">
    <property type="protein sequence ID" value="QKE25783.1"/>
    <property type="molecule type" value="Genomic_DNA"/>
</dbReference>
<dbReference type="InterPro" id="IPR019614">
    <property type="entry name" value="SAM-dep_methyl-trfase"/>
</dbReference>
<proteinExistence type="predicted"/>
<dbReference type="GO" id="GO:0032259">
    <property type="term" value="P:methylation"/>
    <property type="evidence" value="ECO:0007669"/>
    <property type="project" value="UniProtKB-KW"/>
</dbReference>
<evidence type="ECO:0000259" key="4">
    <source>
        <dbReference type="Pfam" id="PF10672"/>
    </source>
</evidence>
<organism evidence="5 6">
    <name type="scientific">Arcobacter aquimarinus</name>
    <dbReference type="NCBI Taxonomy" id="1315211"/>
    <lineage>
        <taxon>Bacteria</taxon>
        <taxon>Pseudomonadati</taxon>
        <taxon>Campylobacterota</taxon>
        <taxon>Epsilonproteobacteria</taxon>
        <taxon>Campylobacterales</taxon>
        <taxon>Arcobacteraceae</taxon>
        <taxon>Arcobacter</taxon>
    </lineage>
</organism>
<dbReference type="Gene3D" id="3.40.50.150">
    <property type="entry name" value="Vaccinia Virus protein VP39"/>
    <property type="match status" value="1"/>
</dbReference>
<keyword evidence="3" id="KW-0949">S-adenosyl-L-methionine</keyword>
<dbReference type="CDD" id="cd02440">
    <property type="entry name" value="AdoMet_MTases"/>
    <property type="match status" value="1"/>
</dbReference>
<evidence type="ECO:0000256" key="3">
    <source>
        <dbReference type="ARBA" id="ARBA00022691"/>
    </source>
</evidence>
<dbReference type="KEGG" id="aaqi:AAQM_1026"/>
<accession>A0AAE7B1K1</accession>
<keyword evidence="6" id="KW-1185">Reference proteome</keyword>
<evidence type="ECO:0000256" key="1">
    <source>
        <dbReference type="ARBA" id="ARBA00022603"/>
    </source>
</evidence>
<dbReference type="GO" id="GO:0008168">
    <property type="term" value="F:methyltransferase activity"/>
    <property type="evidence" value="ECO:0007669"/>
    <property type="project" value="UniProtKB-KW"/>
</dbReference>